<gene>
    <name evidence="2" type="primary">LOC114024237</name>
</gene>
<dbReference type="STRING" id="29139.ENSVURP00010023833"/>
<dbReference type="OrthoDB" id="417678at2759"/>
<dbReference type="AlphaFoldDB" id="A0A4X2LIQ0"/>
<dbReference type="Ensembl" id="ENSVURT00010027123.1">
    <property type="protein sequence ID" value="ENSVURP00010023833.1"/>
    <property type="gene ID" value="ENSVURG00010018269.1"/>
</dbReference>
<reference evidence="3" key="1">
    <citation type="submission" date="2018-12" db="EMBL/GenBank/DDBJ databases">
        <authorList>
            <person name="Yazar S."/>
        </authorList>
    </citation>
    <scope>NUCLEOTIDE SEQUENCE [LARGE SCALE GENOMIC DNA]</scope>
</reference>
<organism evidence="2 3">
    <name type="scientific">Vombatus ursinus</name>
    <name type="common">Common wombat</name>
    <dbReference type="NCBI Taxonomy" id="29139"/>
    <lineage>
        <taxon>Eukaryota</taxon>
        <taxon>Metazoa</taxon>
        <taxon>Chordata</taxon>
        <taxon>Craniata</taxon>
        <taxon>Vertebrata</taxon>
        <taxon>Euteleostomi</taxon>
        <taxon>Mammalia</taxon>
        <taxon>Metatheria</taxon>
        <taxon>Diprotodontia</taxon>
        <taxon>Vombatidae</taxon>
        <taxon>Vombatus</taxon>
    </lineage>
</organism>
<reference evidence="2" key="2">
    <citation type="submission" date="2025-08" db="UniProtKB">
        <authorList>
            <consortium name="Ensembl"/>
        </authorList>
    </citation>
    <scope>IDENTIFICATION</scope>
</reference>
<dbReference type="RefSeq" id="XP_027693052.1">
    <property type="nucleotide sequence ID" value="XM_027837251.1"/>
</dbReference>
<reference evidence="2" key="3">
    <citation type="submission" date="2025-09" db="UniProtKB">
        <authorList>
            <consortium name="Ensembl"/>
        </authorList>
    </citation>
    <scope>IDENTIFICATION</scope>
</reference>
<dbReference type="GeneID" id="114024237"/>
<protein>
    <submittedName>
        <fullName evidence="2">Uncharacterized protein</fullName>
    </submittedName>
</protein>
<dbReference type="OMA" id="CEGAVSY"/>
<evidence type="ECO:0000313" key="2">
    <source>
        <dbReference type="Ensembl" id="ENSVURP00010023833.1"/>
    </source>
</evidence>
<dbReference type="PANTHER" id="PTHR36960">
    <property type="entry name" value="SI:DKEY-32E6.3"/>
    <property type="match status" value="1"/>
</dbReference>
<name>A0A4X2LIQ0_VOMUR</name>
<feature type="region of interest" description="Disordered" evidence="1">
    <location>
        <begin position="1"/>
        <end position="73"/>
    </location>
</feature>
<dbReference type="PANTHER" id="PTHR36960:SF1">
    <property type="entry name" value="SI:DKEY-32E6.3"/>
    <property type="match status" value="1"/>
</dbReference>
<keyword evidence="3" id="KW-1185">Reference proteome</keyword>
<dbReference type="GeneTree" id="ENSGT00390000003093"/>
<accession>A0A4X2LIQ0</accession>
<evidence type="ECO:0000256" key="1">
    <source>
        <dbReference type="SAM" id="MobiDB-lite"/>
    </source>
</evidence>
<sequence length="418" mass="46110">MSMGEAAACRAASPDLSRFPRTPAMAAGTDKDGNRESLVAPRTPSPPGSPDPEEPRKPLCPHPGGGLGAEGQDSLGFPEYPLMIRTKKLVLHMDINNTILVSDSATGQGPVAALNSYLSTVCWGQFNQEGEWQWLSGFPSLLPPTPDASSFSSNFGRHSKFTSSTLGHPFRTLFSYYLQLLEWPGQPDAVFSVPGEDGRHYHRVLPAFFKLLAGLCQQGRRFAVIFRTFGKDLTSLLQTTHNALQGQHPHFSALKEVVLPVDLRPGKIRCSPKKVMVSRGKEVVSNSPDARVVYDYFSAMEGLGGFQDHFAWWAKNNFSSQGGKPLWVDPHDPEVQHICFDDNIRLQDEESIFHPQVFMGHGGQECCTVPTSELYSICLVQNDLLQAIANPDYFLMTVSQCEDRYDQYLSKAQADGGC</sequence>
<evidence type="ECO:0000313" key="3">
    <source>
        <dbReference type="Proteomes" id="UP000314987"/>
    </source>
</evidence>
<dbReference type="Proteomes" id="UP000314987">
    <property type="component" value="Unassembled WGS sequence"/>
</dbReference>
<proteinExistence type="predicted"/>